<proteinExistence type="predicted"/>
<evidence type="ECO:0000313" key="1">
    <source>
        <dbReference type="EMBL" id="MCI30790.1"/>
    </source>
</evidence>
<name>A0A392R4R4_9FABA</name>
<reference evidence="1 2" key="1">
    <citation type="journal article" date="2018" name="Front. Plant Sci.">
        <title>Red Clover (Trifolium pratense) and Zigzag Clover (T. medium) - A Picture of Genomic Similarities and Differences.</title>
        <authorList>
            <person name="Dluhosova J."/>
            <person name="Istvanek J."/>
            <person name="Nedelnik J."/>
            <person name="Repkova J."/>
        </authorList>
    </citation>
    <scope>NUCLEOTIDE SEQUENCE [LARGE SCALE GENOMIC DNA]</scope>
    <source>
        <strain evidence="2">cv. 10/8</strain>
        <tissue evidence="1">Leaf</tissue>
    </source>
</reference>
<accession>A0A392R4R4</accession>
<dbReference type="Proteomes" id="UP000265520">
    <property type="component" value="Unassembled WGS sequence"/>
</dbReference>
<dbReference type="EMBL" id="LXQA010182220">
    <property type="protein sequence ID" value="MCI30790.1"/>
    <property type="molecule type" value="Genomic_DNA"/>
</dbReference>
<keyword evidence="2" id="KW-1185">Reference proteome</keyword>
<feature type="non-terminal residue" evidence="1">
    <location>
        <position position="43"/>
    </location>
</feature>
<dbReference type="AlphaFoldDB" id="A0A392R4R4"/>
<organism evidence="1 2">
    <name type="scientific">Trifolium medium</name>
    <dbReference type="NCBI Taxonomy" id="97028"/>
    <lineage>
        <taxon>Eukaryota</taxon>
        <taxon>Viridiplantae</taxon>
        <taxon>Streptophyta</taxon>
        <taxon>Embryophyta</taxon>
        <taxon>Tracheophyta</taxon>
        <taxon>Spermatophyta</taxon>
        <taxon>Magnoliopsida</taxon>
        <taxon>eudicotyledons</taxon>
        <taxon>Gunneridae</taxon>
        <taxon>Pentapetalae</taxon>
        <taxon>rosids</taxon>
        <taxon>fabids</taxon>
        <taxon>Fabales</taxon>
        <taxon>Fabaceae</taxon>
        <taxon>Papilionoideae</taxon>
        <taxon>50 kb inversion clade</taxon>
        <taxon>NPAAA clade</taxon>
        <taxon>Hologalegina</taxon>
        <taxon>IRL clade</taxon>
        <taxon>Trifolieae</taxon>
        <taxon>Trifolium</taxon>
    </lineage>
</organism>
<comment type="caution">
    <text evidence="1">The sequence shown here is derived from an EMBL/GenBank/DDBJ whole genome shotgun (WGS) entry which is preliminary data.</text>
</comment>
<protein>
    <submittedName>
        <fullName evidence="1">Uncharacterized protein</fullName>
    </submittedName>
</protein>
<evidence type="ECO:0000313" key="2">
    <source>
        <dbReference type="Proteomes" id="UP000265520"/>
    </source>
</evidence>
<sequence>MGGRVGGECCAVLANVLLQVDTPDEWEWLSDPDAGYSVSGTYT</sequence>